<gene>
    <name evidence="1" type="ORF">NYM_LOCUS18994</name>
</gene>
<feature type="non-terminal residue" evidence="1">
    <location>
        <position position="25"/>
    </location>
</feature>
<name>A0A5K1D3C6_9MAGN</name>
<dbReference type="EMBL" id="LR721783">
    <property type="protein sequence ID" value="VVW33521.1"/>
    <property type="molecule type" value="Genomic_DNA"/>
</dbReference>
<feature type="non-terminal residue" evidence="1">
    <location>
        <position position="1"/>
    </location>
</feature>
<sequence length="25" mass="2998">VVTFWEGEIVDNKNYTFYTGKWEAT</sequence>
<dbReference type="AlphaFoldDB" id="A0A5K1D3C6"/>
<proteinExistence type="predicted"/>
<protein>
    <submittedName>
        <fullName evidence="1">Uncharacterized protein</fullName>
    </submittedName>
</protein>
<accession>A0A5K1D3C6</accession>
<organism evidence="1">
    <name type="scientific">Nymphaea colorata</name>
    <name type="common">pocket water lily</name>
    <dbReference type="NCBI Taxonomy" id="210225"/>
    <lineage>
        <taxon>Eukaryota</taxon>
        <taxon>Viridiplantae</taxon>
        <taxon>Streptophyta</taxon>
        <taxon>Embryophyta</taxon>
        <taxon>Tracheophyta</taxon>
        <taxon>Spermatophyta</taxon>
        <taxon>Magnoliopsida</taxon>
        <taxon>Nymphaeales</taxon>
        <taxon>Nymphaeaceae</taxon>
        <taxon>Nymphaea</taxon>
    </lineage>
</organism>
<evidence type="ECO:0000313" key="1">
    <source>
        <dbReference type="EMBL" id="VVW33521.1"/>
    </source>
</evidence>
<reference evidence="1" key="1">
    <citation type="submission" date="2019-09" db="EMBL/GenBank/DDBJ databases">
        <authorList>
            <person name="Zhang L."/>
        </authorList>
    </citation>
    <scope>NUCLEOTIDE SEQUENCE</scope>
</reference>